<feature type="transmembrane region" description="Helical" evidence="1">
    <location>
        <begin position="140"/>
        <end position="162"/>
    </location>
</feature>
<dbReference type="PANTHER" id="PTHR45861">
    <property type="entry name" value="DNA POLYMERASE ALPHA CATALYTIC SUBUNIT"/>
    <property type="match status" value="1"/>
</dbReference>
<name>A0ABN9LWH1_9NEOB</name>
<proteinExistence type="predicted"/>
<keyword evidence="1" id="KW-1133">Transmembrane helix</keyword>
<accession>A0ABN9LWH1</accession>
<comment type="caution">
    <text evidence="3">The sequence shown here is derived from an EMBL/GenBank/DDBJ whole genome shotgun (WGS) entry which is preliminary data.</text>
</comment>
<dbReference type="Pfam" id="PF03104">
    <property type="entry name" value="DNA_pol_B_exo1"/>
    <property type="match status" value="1"/>
</dbReference>
<dbReference type="Gene3D" id="3.30.420.10">
    <property type="entry name" value="Ribonuclease H-like superfamily/Ribonuclease H"/>
    <property type="match status" value="1"/>
</dbReference>
<gene>
    <name evidence="3" type="ORF">RIMI_LOCUS13982411</name>
</gene>
<keyword evidence="1" id="KW-0812">Transmembrane</keyword>
<dbReference type="EMBL" id="CAUEEQ010035366">
    <property type="protein sequence ID" value="CAJ0952652.1"/>
    <property type="molecule type" value="Genomic_DNA"/>
</dbReference>
<evidence type="ECO:0000313" key="4">
    <source>
        <dbReference type="Proteomes" id="UP001176940"/>
    </source>
</evidence>
<keyword evidence="1" id="KW-0472">Membrane</keyword>
<dbReference type="InterPro" id="IPR006133">
    <property type="entry name" value="DNA-dir_DNA_pol_B_exonuc"/>
</dbReference>
<dbReference type="InterPro" id="IPR036397">
    <property type="entry name" value="RNaseH_sf"/>
</dbReference>
<dbReference type="InterPro" id="IPR012337">
    <property type="entry name" value="RNaseH-like_sf"/>
</dbReference>
<reference evidence="3" key="1">
    <citation type="submission" date="2023-07" db="EMBL/GenBank/DDBJ databases">
        <authorList>
            <person name="Stuckert A."/>
        </authorList>
    </citation>
    <scope>NUCLEOTIDE SEQUENCE</scope>
</reference>
<dbReference type="CDD" id="cd05776">
    <property type="entry name" value="DNA_polB_alpha_exo"/>
    <property type="match status" value="1"/>
</dbReference>
<keyword evidence="4" id="KW-1185">Reference proteome</keyword>
<evidence type="ECO:0000259" key="2">
    <source>
        <dbReference type="Pfam" id="PF03104"/>
    </source>
</evidence>
<sequence length="168" mass="19315">MTEYDDKEHIKGHDIYGFDLEVLLQRINLCKVPFWSKIGRLRRSIMPKLGGRSGFAERNAACGRIICDIEISAKELIRCKSYHLSELVHHVLKSDRVMIPPEHIRNAYSDSSQLLYMLENTLVDSRFILQIMCELNVLPLALQITNIAGNVMVIISLFCRLLKLNVVF</sequence>
<dbReference type="SUPFAM" id="SSF53098">
    <property type="entry name" value="Ribonuclease H-like"/>
    <property type="match status" value="1"/>
</dbReference>
<dbReference type="Proteomes" id="UP001176940">
    <property type="component" value="Unassembled WGS sequence"/>
</dbReference>
<organism evidence="3 4">
    <name type="scientific">Ranitomeya imitator</name>
    <name type="common">mimic poison frog</name>
    <dbReference type="NCBI Taxonomy" id="111125"/>
    <lineage>
        <taxon>Eukaryota</taxon>
        <taxon>Metazoa</taxon>
        <taxon>Chordata</taxon>
        <taxon>Craniata</taxon>
        <taxon>Vertebrata</taxon>
        <taxon>Euteleostomi</taxon>
        <taxon>Amphibia</taxon>
        <taxon>Batrachia</taxon>
        <taxon>Anura</taxon>
        <taxon>Neobatrachia</taxon>
        <taxon>Hyloidea</taxon>
        <taxon>Dendrobatidae</taxon>
        <taxon>Dendrobatinae</taxon>
        <taxon>Ranitomeya</taxon>
    </lineage>
</organism>
<evidence type="ECO:0000256" key="1">
    <source>
        <dbReference type="SAM" id="Phobius"/>
    </source>
</evidence>
<evidence type="ECO:0000313" key="3">
    <source>
        <dbReference type="EMBL" id="CAJ0952652.1"/>
    </source>
</evidence>
<protein>
    <recommendedName>
        <fullName evidence="2">DNA-directed DNA polymerase family B exonuclease domain-containing protein</fullName>
    </recommendedName>
</protein>
<dbReference type="PANTHER" id="PTHR45861:SF1">
    <property type="entry name" value="DNA POLYMERASE ALPHA CATALYTIC SUBUNIT"/>
    <property type="match status" value="1"/>
</dbReference>
<feature type="domain" description="DNA-directed DNA polymerase family B exonuclease" evidence="2">
    <location>
        <begin position="9"/>
        <end position="86"/>
    </location>
</feature>